<comment type="subcellular location">
    <subcellularLocation>
        <location evidence="7">Plastid</location>
        <location evidence="7">Chloroplast stroma</location>
    </subcellularLocation>
</comment>
<dbReference type="PRINTS" id="PR00127">
    <property type="entry name" value="CLPPROTEASEP"/>
</dbReference>
<evidence type="ECO:0000256" key="9">
    <source>
        <dbReference type="PROSITE-ProRule" id="PRU10086"/>
    </source>
</evidence>
<keyword evidence="2 12" id="KW-0934">Plastid</keyword>
<dbReference type="InterPro" id="IPR018215">
    <property type="entry name" value="ClpP_Ser_AS"/>
</dbReference>
<evidence type="ECO:0000256" key="4">
    <source>
        <dbReference type="ARBA" id="ARBA00022801"/>
    </source>
</evidence>
<evidence type="ECO:0000256" key="1">
    <source>
        <dbReference type="ARBA" id="ARBA00007039"/>
    </source>
</evidence>
<sequence>MPIGIPKVPYRLPGESSGEWVDIYNRLYRERMLFFCQDLDDELTNQLVGVLLYLNTEKIASKDIALHINSPGGSVSCGLALYDTINYIDPDVLTLCIGTAASMASFILAAGTRNKRVALPHSRIMIHQPEGGSQGQASEILSEAEEVLRIRRQIEKIYAARTGQSVERISQDINRDQFMSALEARNYGLIDHVSKPFKK</sequence>
<dbReference type="InterPro" id="IPR033135">
    <property type="entry name" value="ClpP_His_AS"/>
</dbReference>
<dbReference type="CDD" id="cd07017">
    <property type="entry name" value="S14_ClpP_2"/>
    <property type="match status" value="1"/>
</dbReference>
<dbReference type="GO" id="GO:0004176">
    <property type="term" value="F:ATP-dependent peptidase activity"/>
    <property type="evidence" value="ECO:0007669"/>
    <property type="project" value="InterPro"/>
</dbReference>
<feature type="active site" evidence="7 9">
    <location>
        <position position="127"/>
    </location>
</feature>
<comment type="similarity">
    <text evidence="1 7 11">Belongs to the peptidase S14 family.</text>
</comment>
<dbReference type="PROSITE" id="PS00381">
    <property type="entry name" value="CLP_PROTEASE_SER"/>
    <property type="match status" value="1"/>
</dbReference>
<feature type="active site" description="Nucleophile" evidence="7">
    <location>
        <position position="102"/>
    </location>
</feature>
<dbReference type="PANTHER" id="PTHR10381">
    <property type="entry name" value="ATP-DEPENDENT CLP PROTEASE PROTEOLYTIC SUBUNIT"/>
    <property type="match status" value="1"/>
</dbReference>
<reference evidence="12" key="1">
    <citation type="submission" date="2017-12" db="EMBL/GenBank/DDBJ databases">
        <title>Resolution of core Chlorophyta phylogeny using heterogeneous models with AT-rich chloroplast sequence data.</title>
        <authorList>
            <person name="Fang L."/>
        </authorList>
    </citation>
    <scope>NUCLEOTIDE SEQUENCE</scope>
</reference>
<evidence type="ECO:0000313" key="12">
    <source>
        <dbReference type="EMBL" id="AWX53462.1"/>
    </source>
</evidence>
<dbReference type="SUPFAM" id="SSF52096">
    <property type="entry name" value="ClpP/crotonase"/>
    <property type="match status" value="1"/>
</dbReference>
<dbReference type="EC" id="3.4.21.92" evidence="7 10"/>
<protein>
    <recommendedName>
        <fullName evidence="7 11">ATP-dependent Clp protease proteolytic subunit</fullName>
        <ecNumber evidence="7 10">3.4.21.92</ecNumber>
    </recommendedName>
    <alternativeName>
        <fullName evidence="7">Endopeptidase Clp</fullName>
    </alternativeName>
</protein>
<dbReference type="HAMAP" id="MF_00444">
    <property type="entry name" value="ClpP"/>
    <property type="match status" value="1"/>
</dbReference>
<dbReference type="GO" id="GO:0009570">
    <property type="term" value="C:chloroplast stroma"/>
    <property type="evidence" value="ECO:0007669"/>
    <property type="project" value="UniProtKB-SubCell"/>
</dbReference>
<dbReference type="InterPro" id="IPR001907">
    <property type="entry name" value="ClpP"/>
</dbReference>
<dbReference type="NCBIfam" id="NF001368">
    <property type="entry name" value="PRK00277.1"/>
    <property type="match status" value="1"/>
</dbReference>
<dbReference type="InterPro" id="IPR023562">
    <property type="entry name" value="ClpP/TepA"/>
</dbReference>
<dbReference type="AlphaFoldDB" id="A0A2Z4MAI7"/>
<proteinExistence type="inferred from homology"/>
<evidence type="ECO:0000256" key="8">
    <source>
        <dbReference type="PROSITE-ProRule" id="PRU10085"/>
    </source>
</evidence>
<evidence type="ECO:0000256" key="11">
    <source>
        <dbReference type="RuleBase" id="RU003567"/>
    </source>
</evidence>
<dbReference type="GO" id="GO:0006515">
    <property type="term" value="P:protein quality control for misfolded or incompletely synthesized proteins"/>
    <property type="evidence" value="ECO:0007669"/>
    <property type="project" value="TreeGrafter"/>
</dbReference>
<dbReference type="PANTHER" id="PTHR10381:SF15">
    <property type="entry name" value="CHLOROPLASTIC ATP-DEPENDENT CLP PROTEASE PROTEOLYTIC SUBUNIT 1"/>
    <property type="match status" value="1"/>
</dbReference>
<feature type="active site" evidence="8">
    <location>
        <position position="102"/>
    </location>
</feature>
<dbReference type="GO" id="GO:0004252">
    <property type="term" value="F:serine-type endopeptidase activity"/>
    <property type="evidence" value="ECO:0007669"/>
    <property type="project" value="UniProtKB-UniRule"/>
</dbReference>
<dbReference type="EMBL" id="MG721906">
    <property type="protein sequence ID" value="AWX53462.1"/>
    <property type="molecule type" value="Genomic_DNA"/>
</dbReference>
<keyword evidence="4 7" id="KW-0378">Hydrolase</keyword>
<dbReference type="Gene3D" id="3.90.226.10">
    <property type="entry name" value="2-enoyl-CoA Hydratase, Chain A, domain 1"/>
    <property type="match status" value="1"/>
</dbReference>
<comment type="subunit">
    <text evidence="7">Component of the chloroplastic Clp protease core complex.</text>
</comment>
<dbReference type="GO" id="GO:0009368">
    <property type="term" value="C:endopeptidase Clp complex"/>
    <property type="evidence" value="ECO:0007669"/>
    <property type="project" value="TreeGrafter"/>
</dbReference>
<name>A0A2Z4MAI7_9CHLO</name>
<evidence type="ECO:0000256" key="3">
    <source>
        <dbReference type="ARBA" id="ARBA00022670"/>
    </source>
</evidence>
<evidence type="ECO:0000256" key="7">
    <source>
        <dbReference type="HAMAP-Rule" id="MF_00444"/>
    </source>
</evidence>
<organism evidence="12">
    <name type="scientific">Scotinosphaera sp. NIES-154</name>
    <dbReference type="NCBI Taxonomy" id="2249731"/>
    <lineage>
        <taxon>Eukaryota</taxon>
        <taxon>Viridiplantae</taxon>
        <taxon>Chlorophyta</taxon>
        <taxon>core chlorophytes</taxon>
        <taxon>Ulvophyceae</taxon>
        <taxon>Scotinosphaerales</taxon>
        <taxon>Scotinosphaeraceae</taxon>
        <taxon>Scotinosphaera</taxon>
    </lineage>
</organism>
<dbReference type="InterPro" id="IPR029045">
    <property type="entry name" value="ClpP/crotonase-like_dom_sf"/>
</dbReference>
<geneLocation type="chloroplast" evidence="12"/>
<evidence type="ECO:0000256" key="5">
    <source>
        <dbReference type="ARBA" id="ARBA00022825"/>
    </source>
</evidence>
<dbReference type="GO" id="GO:0051117">
    <property type="term" value="F:ATPase binding"/>
    <property type="evidence" value="ECO:0007669"/>
    <property type="project" value="TreeGrafter"/>
</dbReference>
<evidence type="ECO:0000256" key="6">
    <source>
        <dbReference type="ARBA" id="ARBA00034021"/>
    </source>
</evidence>
<dbReference type="Pfam" id="PF00574">
    <property type="entry name" value="CLP_protease"/>
    <property type="match status" value="1"/>
</dbReference>
<accession>A0A2Z4MAI7</accession>
<evidence type="ECO:0000256" key="10">
    <source>
        <dbReference type="RuleBase" id="RU000549"/>
    </source>
</evidence>
<comment type="catalytic activity">
    <reaction evidence="6 7 9">
        <text>Hydrolysis of proteins to small peptides in the presence of ATP and magnesium. alpha-casein is the usual test substrate. In the absence of ATP, only oligopeptides shorter than five residues are hydrolyzed (such as succinyl-Leu-Tyr-|-NHMec, and Leu-Tyr-Leu-|-Tyr-Trp, in which cleavage of the -Tyr-|-Leu- and -Tyr-|-Trp bonds also occurs).</text>
        <dbReference type="EC" id="3.4.21.92"/>
    </reaction>
</comment>
<keyword evidence="5 7" id="KW-0720">Serine protease</keyword>
<gene>
    <name evidence="7 12" type="primary">clpP</name>
</gene>
<evidence type="ECO:0000256" key="2">
    <source>
        <dbReference type="ARBA" id="ARBA00022640"/>
    </source>
</evidence>
<comment type="function">
    <text evidence="7">Cleaves peptides in various proteins in a process that requires ATP hydrolysis. Has a chymotrypsin-like activity. Plays a major role in the degradation of misfolded proteins.</text>
</comment>
<keyword evidence="3 7" id="KW-0645">Protease</keyword>
<keyword evidence="12" id="KW-0150">Chloroplast</keyword>
<dbReference type="PROSITE" id="PS00382">
    <property type="entry name" value="CLP_PROTEASE_HIS"/>
    <property type="match status" value="1"/>
</dbReference>